<dbReference type="FunFam" id="3.20.20.80:FF:000004">
    <property type="entry name" value="Beta-glucosidase 6-phospho-beta-glucosidase"/>
    <property type="match status" value="1"/>
</dbReference>
<feature type="binding site" evidence="10">
    <location>
        <position position="17"/>
    </location>
    <ligand>
        <name>substrate</name>
    </ligand>
</feature>
<evidence type="ECO:0000256" key="3">
    <source>
        <dbReference type="ARBA" id="ARBA00012744"/>
    </source>
</evidence>
<feature type="active site" description="Nucleophile" evidence="9 11">
    <location>
        <position position="351"/>
    </location>
</feature>
<feature type="binding site" evidence="10">
    <location>
        <begin position="404"/>
        <end position="405"/>
    </location>
    <ligand>
        <name>substrate</name>
    </ligand>
</feature>
<dbReference type="InterPro" id="IPR017736">
    <property type="entry name" value="Glyco_hydro_1_beta-glucosidase"/>
</dbReference>
<name>A0A9X3MRV6_9ACTN</name>
<dbReference type="EC" id="3.2.1.21" evidence="3 12"/>
<evidence type="ECO:0000256" key="9">
    <source>
        <dbReference type="PIRSR" id="PIRSR617736-1"/>
    </source>
</evidence>
<evidence type="ECO:0000256" key="12">
    <source>
        <dbReference type="RuleBase" id="RU361175"/>
    </source>
</evidence>
<evidence type="ECO:0000256" key="6">
    <source>
        <dbReference type="ARBA" id="ARBA00023277"/>
    </source>
</evidence>
<proteinExistence type="inferred from homology"/>
<feature type="binding site" evidence="10">
    <location>
        <position position="162"/>
    </location>
    <ligand>
        <name>substrate</name>
    </ligand>
</feature>
<dbReference type="Pfam" id="PF00232">
    <property type="entry name" value="Glyco_hydro_1"/>
    <property type="match status" value="1"/>
</dbReference>
<feature type="binding site" evidence="10">
    <location>
        <position position="287"/>
    </location>
    <ligand>
        <name>substrate</name>
    </ligand>
</feature>
<feature type="binding site" evidence="10">
    <location>
        <position position="118"/>
    </location>
    <ligand>
        <name>substrate</name>
    </ligand>
</feature>
<dbReference type="PROSITE" id="PS00572">
    <property type="entry name" value="GLYCOSYL_HYDROL_F1_1"/>
    <property type="match status" value="1"/>
</dbReference>
<evidence type="ECO:0000256" key="1">
    <source>
        <dbReference type="ARBA" id="ARBA00000448"/>
    </source>
</evidence>
<sequence>MSFPEGFAWGTATASYQIEGAVDEGGRSKSIWDTFSHTPGKVDGGDNGDVADDHYHRYAEDVQHMADLGVGWYRFSLAWPRLQPDGRGALNEAGVDFYARLIEALLAKDITPWVTLYHWDLPQVLEDAGGWPERDTAQRFAEYAAAVYERLSDRVTAWTTLNEPWCSSILGYSAGAHAPGLTDDGASIKAAHHLMLGHGLAIDAMRARGGDSVFGITLNLSPTDAASGAPEDVDAARRADGLANRLFLDPLLKGTYPDDLGLPSDHIADGDLETINADLDFLGVNYYFRTVVRKAAEKDGPTIWPLHRDIDPVERGLPKTEMGWEIDAQGLYDILARVARDYPGVPLYVTENGAAFADVKTNGAVHDPDRVEYLRAHFAAAQRAIGDGVDLRGYFVWSLLDNFEWAYGFSKRFGLIHVDYETLKRTPKDSARFYAQVTRANGLPG</sequence>
<dbReference type="PROSITE" id="PS00653">
    <property type="entry name" value="GLYCOSYL_HYDROL_F1_2"/>
    <property type="match status" value="1"/>
</dbReference>
<dbReference type="NCBIfam" id="TIGR03356">
    <property type="entry name" value="BGL"/>
    <property type="match status" value="1"/>
</dbReference>
<keyword evidence="14" id="KW-1185">Reference proteome</keyword>
<evidence type="ECO:0000256" key="4">
    <source>
        <dbReference type="ARBA" id="ARBA00022801"/>
    </source>
</evidence>
<dbReference type="InterPro" id="IPR033132">
    <property type="entry name" value="GH_1_N_CS"/>
</dbReference>
<reference evidence="13" key="1">
    <citation type="submission" date="2022-10" db="EMBL/GenBank/DDBJ databases">
        <title>The WGS of Solirubrobacter ginsenosidimutans DSM 21036.</title>
        <authorList>
            <person name="Jiang Z."/>
        </authorList>
    </citation>
    <scope>NUCLEOTIDE SEQUENCE</scope>
    <source>
        <strain evidence="13">DSM 21036</strain>
    </source>
</reference>
<keyword evidence="8" id="KW-0624">Polysaccharide degradation</keyword>
<dbReference type="InterPro" id="IPR018120">
    <property type="entry name" value="Glyco_hydro_1_AS"/>
</dbReference>
<keyword evidence="6" id="KW-0119">Carbohydrate metabolism</keyword>
<dbReference type="GO" id="GO:0005829">
    <property type="term" value="C:cytosol"/>
    <property type="evidence" value="ECO:0007669"/>
    <property type="project" value="TreeGrafter"/>
</dbReference>
<evidence type="ECO:0000256" key="7">
    <source>
        <dbReference type="ARBA" id="ARBA00023295"/>
    </source>
</evidence>
<comment type="similarity">
    <text evidence="2 12">Belongs to the glycosyl hydrolase 1 family.</text>
</comment>
<protein>
    <recommendedName>
        <fullName evidence="3 12">Beta-glucosidase</fullName>
        <ecNumber evidence="3 12">3.2.1.21</ecNumber>
    </recommendedName>
</protein>
<evidence type="ECO:0000256" key="11">
    <source>
        <dbReference type="PROSITE-ProRule" id="PRU10055"/>
    </source>
</evidence>
<accession>A0A9X3MRV6</accession>
<dbReference type="Gene3D" id="3.20.20.80">
    <property type="entry name" value="Glycosidases"/>
    <property type="match status" value="1"/>
</dbReference>
<evidence type="ECO:0000256" key="8">
    <source>
        <dbReference type="ARBA" id="ARBA00023326"/>
    </source>
</evidence>
<keyword evidence="4 12" id="KW-0378">Hydrolase</keyword>
<evidence type="ECO:0000313" key="14">
    <source>
        <dbReference type="Proteomes" id="UP001149140"/>
    </source>
</evidence>
<dbReference type="AlphaFoldDB" id="A0A9X3MRV6"/>
<dbReference type="InterPro" id="IPR001360">
    <property type="entry name" value="Glyco_hydro_1"/>
</dbReference>
<dbReference type="InterPro" id="IPR017853">
    <property type="entry name" value="GH"/>
</dbReference>
<dbReference type="PANTHER" id="PTHR10353:SF36">
    <property type="entry name" value="LP05116P"/>
    <property type="match status" value="1"/>
</dbReference>
<comment type="catalytic activity">
    <reaction evidence="1 12">
        <text>Hydrolysis of terminal, non-reducing beta-D-glucosyl residues with release of beta-D-glucose.</text>
        <dbReference type="EC" id="3.2.1.21"/>
    </reaction>
</comment>
<evidence type="ECO:0000256" key="10">
    <source>
        <dbReference type="PIRSR" id="PIRSR617736-2"/>
    </source>
</evidence>
<feature type="binding site" evidence="10">
    <location>
        <position position="397"/>
    </location>
    <ligand>
        <name>substrate</name>
    </ligand>
</feature>
<dbReference type="PANTHER" id="PTHR10353">
    <property type="entry name" value="GLYCOSYL HYDROLASE"/>
    <property type="match status" value="1"/>
</dbReference>
<evidence type="ECO:0000313" key="13">
    <source>
        <dbReference type="EMBL" id="MDA0160083.1"/>
    </source>
</evidence>
<dbReference type="GO" id="GO:0030245">
    <property type="term" value="P:cellulose catabolic process"/>
    <property type="evidence" value="ECO:0007669"/>
    <property type="project" value="UniProtKB-KW"/>
</dbReference>
<dbReference type="EMBL" id="JAPDOD010000004">
    <property type="protein sequence ID" value="MDA0160083.1"/>
    <property type="molecule type" value="Genomic_DNA"/>
</dbReference>
<organism evidence="13 14">
    <name type="scientific">Solirubrobacter ginsenosidimutans</name>
    <dbReference type="NCBI Taxonomy" id="490573"/>
    <lineage>
        <taxon>Bacteria</taxon>
        <taxon>Bacillati</taxon>
        <taxon>Actinomycetota</taxon>
        <taxon>Thermoleophilia</taxon>
        <taxon>Solirubrobacterales</taxon>
        <taxon>Solirubrobacteraceae</taxon>
        <taxon>Solirubrobacter</taxon>
    </lineage>
</organism>
<gene>
    <name evidence="13" type="ORF">OM076_07405</name>
</gene>
<dbReference type="SUPFAM" id="SSF51445">
    <property type="entry name" value="(Trans)glycosidases"/>
    <property type="match status" value="1"/>
</dbReference>
<evidence type="ECO:0000256" key="5">
    <source>
        <dbReference type="ARBA" id="ARBA00023001"/>
    </source>
</evidence>
<dbReference type="GO" id="GO:0008422">
    <property type="term" value="F:beta-glucosidase activity"/>
    <property type="evidence" value="ECO:0007669"/>
    <property type="project" value="UniProtKB-EC"/>
</dbReference>
<feature type="active site" description="Proton donor" evidence="9">
    <location>
        <position position="163"/>
    </location>
</feature>
<keyword evidence="5" id="KW-0136">Cellulose degradation</keyword>
<comment type="caution">
    <text evidence="13">The sequence shown here is derived from an EMBL/GenBank/DDBJ whole genome shotgun (WGS) entry which is preliminary data.</text>
</comment>
<keyword evidence="7 12" id="KW-0326">Glycosidase</keyword>
<dbReference type="PRINTS" id="PR00131">
    <property type="entry name" value="GLHYDRLASE1"/>
</dbReference>
<dbReference type="Proteomes" id="UP001149140">
    <property type="component" value="Unassembled WGS sequence"/>
</dbReference>
<evidence type="ECO:0000256" key="2">
    <source>
        <dbReference type="ARBA" id="ARBA00010838"/>
    </source>
</evidence>
<dbReference type="RefSeq" id="WP_270038849.1">
    <property type="nucleotide sequence ID" value="NZ_JAPDOD010000004.1"/>
</dbReference>